<evidence type="ECO:0000313" key="10">
    <source>
        <dbReference type="EMBL" id="VDN24132.1"/>
    </source>
</evidence>
<dbReference type="PROSITE" id="PS50102">
    <property type="entry name" value="RRM"/>
    <property type="match status" value="4"/>
</dbReference>
<protein>
    <recommendedName>
        <fullName evidence="7">Polyadenylate-binding protein</fullName>
        <shortName evidence="7">PABP</shortName>
    </recommendedName>
</protein>
<dbReference type="PANTHER" id="PTHR24012">
    <property type="entry name" value="RNA BINDING PROTEIN"/>
    <property type="match status" value="1"/>
</dbReference>
<dbReference type="Proteomes" id="UP000271098">
    <property type="component" value="Unassembled WGS sequence"/>
</dbReference>
<dbReference type="PROSITE" id="PS51309">
    <property type="entry name" value="PABC"/>
    <property type="match status" value="1"/>
</dbReference>
<dbReference type="SUPFAM" id="SSF63570">
    <property type="entry name" value="PABC (PABP) domain"/>
    <property type="match status" value="1"/>
</dbReference>
<dbReference type="SMART" id="SM00360">
    <property type="entry name" value="RRM"/>
    <property type="match status" value="4"/>
</dbReference>
<dbReference type="InterPro" id="IPR006515">
    <property type="entry name" value="PABP_1234"/>
</dbReference>
<keyword evidence="5 6" id="KW-0694">RNA-binding</keyword>
<comment type="function">
    <text evidence="7">Binds the poly(A) tail of mRNA.</text>
</comment>
<dbReference type="NCBIfam" id="TIGR01628">
    <property type="entry name" value="PABP-1234"/>
    <property type="match status" value="1"/>
</dbReference>
<dbReference type="SMART" id="SM00517">
    <property type="entry name" value="PolyA"/>
    <property type="match status" value="1"/>
</dbReference>
<keyword evidence="3 7" id="KW-0963">Cytoplasm</keyword>
<dbReference type="Pfam" id="PF00658">
    <property type="entry name" value="MLLE"/>
    <property type="match status" value="1"/>
</dbReference>
<dbReference type="FunFam" id="3.30.70.330:FF:000003">
    <property type="entry name" value="Polyadenylate-binding protein"/>
    <property type="match status" value="1"/>
</dbReference>
<dbReference type="InterPro" id="IPR000504">
    <property type="entry name" value="RRM_dom"/>
</dbReference>
<dbReference type="InterPro" id="IPR035979">
    <property type="entry name" value="RBD_domain_sf"/>
</dbReference>
<evidence type="ECO:0000256" key="7">
    <source>
        <dbReference type="RuleBase" id="RU362004"/>
    </source>
</evidence>
<dbReference type="SMART" id="SM00361">
    <property type="entry name" value="RRM_1"/>
    <property type="match status" value="3"/>
</dbReference>
<dbReference type="FunFam" id="1.10.1900.10:FF:000009">
    <property type="entry name" value="Polyadenylate-binding protein"/>
    <property type="match status" value="1"/>
</dbReference>
<dbReference type="Gene3D" id="1.10.1900.10">
    <property type="entry name" value="c-terminal domain of poly(a) binding protein"/>
    <property type="match status" value="1"/>
</dbReference>
<dbReference type="FunFam" id="3.30.70.330:FF:000649">
    <property type="entry name" value="Polyadenylate-binding protein"/>
    <property type="match status" value="1"/>
</dbReference>
<dbReference type="OrthoDB" id="19742at2759"/>
<accession>A0A183E0C6</accession>
<feature type="domain" description="RRM" evidence="8">
    <location>
        <begin position="272"/>
        <end position="349"/>
    </location>
</feature>
<dbReference type="EMBL" id="UYRT01081239">
    <property type="protein sequence ID" value="VDN24132.1"/>
    <property type="molecule type" value="Genomic_DNA"/>
</dbReference>
<comment type="subcellular location">
    <subcellularLocation>
        <location evidence="1 7">Cytoplasm</location>
    </subcellularLocation>
</comment>
<gene>
    <name evidence="10" type="ORF">GPUH_LOCUS14417</name>
</gene>
<dbReference type="FunFam" id="3.30.70.330:FF:000091">
    <property type="entry name" value="Polyadenylate-binding protein"/>
    <property type="match status" value="1"/>
</dbReference>
<feature type="domain" description="PABC" evidence="9">
    <location>
        <begin position="541"/>
        <end position="619"/>
    </location>
</feature>
<evidence type="ECO:0000259" key="8">
    <source>
        <dbReference type="PROSITE" id="PS50102"/>
    </source>
</evidence>
<dbReference type="InterPro" id="IPR012677">
    <property type="entry name" value="Nucleotide-bd_a/b_plait_sf"/>
</dbReference>
<dbReference type="InterPro" id="IPR036053">
    <property type="entry name" value="PABP-dom"/>
</dbReference>
<evidence type="ECO:0000313" key="11">
    <source>
        <dbReference type="Proteomes" id="UP000271098"/>
    </source>
</evidence>
<evidence type="ECO:0000256" key="6">
    <source>
        <dbReference type="PROSITE-ProRule" id="PRU00176"/>
    </source>
</evidence>
<dbReference type="GO" id="GO:0005737">
    <property type="term" value="C:cytoplasm"/>
    <property type="evidence" value="ECO:0007669"/>
    <property type="project" value="UniProtKB-SubCell"/>
</dbReference>
<dbReference type="GO" id="GO:0003723">
    <property type="term" value="F:RNA binding"/>
    <property type="evidence" value="ECO:0007669"/>
    <property type="project" value="UniProtKB-UniRule"/>
</dbReference>
<organism evidence="12">
    <name type="scientific">Gongylonema pulchrum</name>
    <dbReference type="NCBI Taxonomy" id="637853"/>
    <lineage>
        <taxon>Eukaryota</taxon>
        <taxon>Metazoa</taxon>
        <taxon>Ecdysozoa</taxon>
        <taxon>Nematoda</taxon>
        <taxon>Chromadorea</taxon>
        <taxon>Rhabditida</taxon>
        <taxon>Spirurina</taxon>
        <taxon>Spiruromorpha</taxon>
        <taxon>Spiruroidea</taxon>
        <taxon>Gongylonematidae</taxon>
        <taxon>Gongylonema</taxon>
    </lineage>
</organism>
<dbReference type="InterPro" id="IPR002004">
    <property type="entry name" value="PABP_HYD_C"/>
</dbReference>
<reference evidence="10 11" key="2">
    <citation type="submission" date="2018-11" db="EMBL/GenBank/DDBJ databases">
        <authorList>
            <consortium name="Pathogen Informatics"/>
        </authorList>
    </citation>
    <scope>NUCLEOTIDE SEQUENCE [LARGE SCALE GENOMIC DNA]</scope>
</reference>
<dbReference type="Gene3D" id="3.30.70.330">
    <property type="match status" value="4"/>
</dbReference>
<dbReference type="InterPro" id="IPR045305">
    <property type="entry name" value="RRM2_I_PABPs"/>
</dbReference>
<evidence type="ECO:0000256" key="1">
    <source>
        <dbReference type="ARBA" id="ARBA00004496"/>
    </source>
</evidence>
<keyword evidence="11" id="KW-1185">Reference proteome</keyword>
<dbReference type="Pfam" id="PF00076">
    <property type="entry name" value="RRM_1"/>
    <property type="match status" value="4"/>
</dbReference>
<evidence type="ECO:0000256" key="3">
    <source>
        <dbReference type="ARBA" id="ARBA00022490"/>
    </source>
</evidence>
<keyword evidence="4" id="KW-0677">Repeat</keyword>
<name>A0A183E0C6_9BILA</name>
<dbReference type="CDD" id="cd12381">
    <property type="entry name" value="RRM4_I_PABPs"/>
    <property type="match status" value="1"/>
</dbReference>
<dbReference type="SUPFAM" id="SSF54928">
    <property type="entry name" value="RNA-binding domain, RBD"/>
    <property type="match status" value="2"/>
</dbReference>
<evidence type="ECO:0000256" key="2">
    <source>
        <dbReference type="ARBA" id="ARBA00008557"/>
    </source>
</evidence>
<dbReference type="AlphaFoldDB" id="A0A183E0C6"/>
<comment type="similarity">
    <text evidence="2 7">Belongs to the polyadenylate-binding protein type-1 family.</text>
</comment>
<evidence type="ECO:0000256" key="5">
    <source>
        <dbReference type="ARBA" id="ARBA00022884"/>
    </source>
</evidence>
<sequence length="622" mass="69109">MLFEKFSTAGPVLSIRVCRDAITRRSLGYAYVNFQQPADAERALDTMNFDMMYGKPIRIMWSQRDPSMRRSGAGNIFIKNLDKSIDNKAIYDTFSMFGNILSCKVANDEELNSKGYGFVHFETEESAQKAIEKVNGMLLEGKKVYVGKFQPRAARMREMGETTRRFTNVYIKNFADELDKEGLEKLFSKFGKITSAAVMTDAEGKSKGFGFVAFENPEDAEKAVQEMHEYELPDSERKLYVCRAQKKTERSAELKRRYEQQKVERMQRYQGVNLYVKNLDDTVNDEVLKQNFEAYGKITSAKVMCDDNGRSKGFGFVCFEKPDEATKAVTEMNGKMMCSKPLYVALAQRKEDRKAQLASQYMQRLASIRMHSAGGMPGTVYTPGNGGFFVSSTLQNQRAFMPTAALPGAQIRGTTPRWNTIGTAGFGVQSPYMVQSSGYAQTGRSTARPNAAASTAAAAAAMRAQQGQYAPAQNGGIAARAVQQTQRISSTGGAMVQNQGVRAQQIQAKPAQGQQIMYQSYSAMAGRPVQAQQSGIVIQGQEPLTAHMLAQALPQEQKQMLGERIYPLIERIYHGPDVGKITGMMLEMDNSELLMMLENEELLQSKVNEAASVLASSKPENR</sequence>
<evidence type="ECO:0000256" key="4">
    <source>
        <dbReference type="ARBA" id="ARBA00022737"/>
    </source>
</evidence>
<proteinExistence type="inferred from homology"/>
<dbReference type="WBParaSite" id="GPUH_0001443601-mRNA-1">
    <property type="protein sequence ID" value="GPUH_0001443601-mRNA-1"/>
    <property type="gene ID" value="GPUH_0001443601"/>
</dbReference>
<evidence type="ECO:0000313" key="12">
    <source>
        <dbReference type="WBParaSite" id="GPUH_0001443601-mRNA-1"/>
    </source>
</evidence>
<dbReference type="InterPro" id="IPR003954">
    <property type="entry name" value="RRM_euk-type"/>
</dbReference>
<dbReference type="InterPro" id="IPR034364">
    <property type="entry name" value="PABP_RRM1"/>
</dbReference>
<dbReference type="CDD" id="cd12378">
    <property type="entry name" value="RRM1_I_PABPs"/>
    <property type="match status" value="1"/>
</dbReference>
<feature type="domain" description="RRM" evidence="8">
    <location>
        <begin position="1"/>
        <end position="64"/>
    </location>
</feature>
<evidence type="ECO:0000259" key="9">
    <source>
        <dbReference type="PROSITE" id="PS51309"/>
    </source>
</evidence>
<reference evidence="12" key="1">
    <citation type="submission" date="2016-06" db="UniProtKB">
        <authorList>
            <consortium name="WormBaseParasite"/>
        </authorList>
    </citation>
    <scope>IDENTIFICATION</scope>
</reference>
<dbReference type="CDD" id="cd12379">
    <property type="entry name" value="RRM2_I_PABPs"/>
    <property type="match status" value="1"/>
</dbReference>
<dbReference type="CDD" id="cd12380">
    <property type="entry name" value="RRM3_I_PABPs"/>
    <property type="match status" value="1"/>
</dbReference>
<feature type="domain" description="RRM" evidence="8">
    <location>
        <begin position="167"/>
        <end position="246"/>
    </location>
</feature>
<feature type="domain" description="RRM" evidence="8">
    <location>
        <begin position="74"/>
        <end position="151"/>
    </location>
</feature>